<accession>A0ACC1N7F8</accession>
<organism evidence="1 2">
    <name type="scientific">Xylaria curta</name>
    <dbReference type="NCBI Taxonomy" id="42375"/>
    <lineage>
        <taxon>Eukaryota</taxon>
        <taxon>Fungi</taxon>
        <taxon>Dikarya</taxon>
        <taxon>Ascomycota</taxon>
        <taxon>Pezizomycotina</taxon>
        <taxon>Sordariomycetes</taxon>
        <taxon>Xylariomycetidae</taxon>
        <taxon>Xylariales</taxon>
        <taxon>Xylariaceae</taxon>
        <taxon>Xylaria</taxon>
    </lineage>
</organism>
<proteinExistence type="predicted"/>
<protein>
    <submittedName>
        <fullName evidence="1">Uncharacterized protein</fullName>
    </submittedName>
</protein>
<keyword evidence="2" id="KW-1185">Reference proteome</keyword>
<reference evidence="1" key="1">
    <citation type="submission" date="2022-10" db="EMBL/GenBank/DDBJ databases">
        <title>Genome Sequence of Xylaria curta.</title>
        <authorList>
            <person name="Buettner E."/>
        </authorList>
    </citation>
    <scope>NUCLEOTIDE SEQUENCE</scope>
    <source>
        <strain evidence="1">Babe10</strain>
    </source>
</reference>
<sequence length="151" mass="16885">MIRVSLRIETVAERPNAPNPFQKHVLRRSVPACFFKGVPLPASEPHLQTTCWGRAAKGITLLYQADGSEGRRNVGNGLRITERKPDIGFIASQSIVTSFEIPPPVGSAYILVFVLMIFLVIFLGLTRDLRFSMLSTVYFGGRRLPYGFKFI</sequence>
<gene>
    <name evidence="1" type="ORF">NUW58_g8672</name>
</gene>
<dbReference type="EMBL" id="JAPDGR010002744">
    <property type="protein sequence ID" value="KAJ2974388.1"/>
    <property type="molecule type" value="Genomic_DNA"/>
</dbReference>
<evidence type="ECO:0000313" key="2">
    <source>
        <dbReference type="Proteomes" id="UP001143856"/>
    </source>
</evidence>
<name>A0ACC1N7F8_9PEZI</name>
<comment type="caution">
    <text evidence="1">The sequence shown here is derived from an EMBL/GenBank/DDBJ whole genome shotgun (WGS) entry which is preliminary data.</text>
</comment>
<evidence type="ECO:0000313" key="1">
    <source>
        <dbReference type="EMBL" id="KAJ2974388.1"/>
    </source>
</evidence>
<dbReference type="Proteomes" id="UP001143856">
    <property type="component" value="Unassembled WGS sequence"/>
</dbReference>